<dbReference type="SUPFAM" id="SSF46626">
    <property type="entry name" value="Cytochrome c"/>
    <property type="match status" value="1"/>
</dbReference>
<comment type="cofactor">
    <cofactor evidence="15">
        <name>heme c</name>
        <dbReference type="ChEBI" id="CHEBI:61717"/>
    </cofactor>
    <text evidence="15">Binds 1 heme c group covalently per subunit.</text>
</comment>
<name>A0A0L7QVD0_9HYME</name>
<feature type="binding site" description="covalent" evidence="15">
    <location>
        <position position="104"/>
    </location>
    <ligand>
        <name>heme c</name>
        <dbReference type="ChEBI" id="CHEBI:61717"/>
    </ligand>
</feature>
<comment type="similarity">
    <text evidence="3">Belongs to the cytochrome c family.</text>
</comment>
<dbReference type="Proteomes" id="UP000053825">
    <property type="component" value="Unassembled WGS sequence"/>
</dbReference>
<keyword evidence="5 15" id="KW-0349">Heme</keyword>
<evidence type="ECO:0000256" key="9">
    <source>
        <dbReference type="ARBA" id="ARBA00022792"/>
    </source>
</evidence>
<keyword evidence="19" id="KW-1185">Reference proteome</keyword>
<keyword evidence="13" id="KW-0496">Mitochondrion</keyword>
<keyword evidence="7 17" id="KW-0812">Transmembrane</keyword>
<keyword evidence="4" id="KW-0813">Transport</keyword>
<accession>A0A0L7QVD0</accession>
<dbReference type="InterPro" id="IPR002326">
    <property type="entry name" value="Cyt_c1"/>
</dbReference>
<evidence type="ECO:0000256" key="8">
    <source>
        <dbReference type="ARBA" id="ARBA00022723"/>
    </source>
</evidence>
<dbReference type="SUPFAM" id="SSF81496">
    <property type="entry name" value="Cytochrome c1 subunit of cytochrome bc1 complex (Ubiquinol-cytochrome c reductase), transmembrane anchor"/>
    <property type="match status" value="1"/>
</dbReference>
<keyword evidence="9" id="KW-0999">Mitochondrion inner membrane</keyword>
<dbReference type="InterPro" id="IPR036909">
    <property type="entry name" value="Cyt_c-like_dom_sf"/>
</dbReference>
<dbReference type="GO" id="GO:0006122">
    <property type="term" value="P:mitochondrial electron transport, ubiquinol to cytochrome c"/>
    <property type="evidence" value="ECO:0007669"/>
    <property type="project" value="TreeGrafter"/>
</dbReference>
<organism evidence="18 19">
    <name type="scientific">Habropoda laboriosa</name>
    <dbReference type="NCBI Taxonomy" id="597456"/>
    <lineage>
        <taxon>Eukaryota</taxon>
        <taxon>Metazoa</taxon>
        <taxon>Ecdysozoa</taxon>
        <taxon>Arthropoda</taxon>
        <taxon>Hexapoda</taxon>
        <taxon>Insecta</taxon>
        <taxon>Pterygota</taxon>
        <taxon>Neoptera</taxon>
        <taxon>Endopterygota</taxon>
        <taxon>Hymenoptera</taxon>
        <taxon>Apocrita</taxon>
        <taxon>Aculeata</taxon>
        <taxon>Apoidea</taxon>
        <taxon>Anthophila</taxon>
        <taxon>Apidae</taxon>
        <taxon>Habropoda</taxon>
    </lineage>
</organism>
<dbReference type="GO" id="GO:0046872">
    <property type="term" value="F:metal ion binding"/>
    <property type="evidence" value="ECO:0007669"/>
    <property type="project" value="UniProtKB-KW"/>
</dbReference>
<evidence type="ECO:0000256" key="17">
    <source>
        <dbReference type="SAM" id="Phobius"/>
    </source>
</evidence>
<dbReference type="InterPro" id="IPR021157">
    <property type="entry name" value="Cyt_c1_TM_anchor_C"/>
</dbReference>
<evidence type="ECO:0000256" key="3">
    <source>
        <dbReference type="ARBA" id="ARBA00006488"/>
    </source>
</evidence>
<evidence type="ECO:0000256" key="2">
    <source>
        <dbReference type="ARBA" id="ARBA00004273"/>
    </source>
</evidence>
<keyword evidence="11 17" id="KW-1133">Transmembrane helix</keyword>
<evidence type="ECO:0000313" key="18">
    <source>
        <dbReference type="EMBL" id="KOC62593.1"/>
    </source>
</evidence>
<dbReference type="EMBL" id="KQ414727">
    <property type="protein sequence ID" value="KOC62593.1"/>
    <property type="molecule type" value="Genomic_DNA"/>
</dbReference>
<reference evidence="18 19" key="1">
    <citation type="submission" date="2015-07" db="EMBL/GenBank/DDBJ databases">
        <title>The genome of Habropoda laboriosa.</title>
        <authorList>
            <person name="Pan H."/>
            <person name="Kapheim K."/>
        </authorList>
    </citation>
    <scope>NUCLEOTIDE SEQUENCE [LARGE SCALE GENOMIC DNA]</scope>
    <source>
        <strain evidence="18">0110345459</strain>
    </source>
</reference>
<dbReference type="PRINTS" id="PR00603">
    <property type="entry name" value="CYTOCHROMEC1"/>
</dbReference>
<dbReference type="PANTHER" id="PTHR10266:SF3">
    <property type="entry name" value="CYTOCHROME C1, HEME PROTEIN, MITOCHONDRIAL"/>
    <property type="match status" value="1"/>
</dbReference>
<dbReference type="PANTHER" id="PTHR10266">
    <property type="entry name" value="CYTOCHROME C1"/>
    <property type="match status" value="1"/>
</dbReference>
<keyword evidence="14 17" id="KW-0472">Membrane</keyword>
<evidence type="ECO:0000256" key="10">
    <source>
        <dbReference type="ARBA" id="ARBA00022982"/>
    </source>
</evidence>
<dbReference type="STRING" id="597456.A0A0L7QVD0"/>
<keyword evidence="8 15" id="KW-0479">Metal-binding</keyword>
<protein>
    <submittedName>
        <fullName evidence="18">Cytochrome c1-2, heme protein, mitochondrial</fullName>
    </submittedName>
</protein>
<dbReference type="GO" id="GO:0009055">
    <property type="term" value="F:electron transfer activity"/>
    <property type="evidence" value="ECO:0007669"/>
    <property type="project" value="InterPro"/>
</dbReference>
<evidence type="ECO:0000256" key="7">
    <source>
        <dbReference type="ARBA" id="ARBA00022692"/>
    </source>
</evidence>
<keyword evidence="12 15" id="KW-0408">Iron</keyword>
<dbReference type="GO" id="GO:0005743">
    <property type="term" value="C:mitochondrial inner membrane"/>
    <property type="evidence" value="ECO:0007669"/>
    <property type="project" value="UniProtKB-SubCell"/>
</dbReference>
<feature type="transmembrane region" description="Helical" evidence="17">
    <location>
        <begin position="271"/>
        <end position="290"/>
    </location>
</feature>
<evidence type="ECO:0000256" key="14">
    <source>
        <dbReference type="ARBA" id="ARBA00023136"/>
    </source>
</evidence>
<feature type="transmembrane region" description="Helical" evidence="17">
    <location>
        <begin position="38"/>
        <end position="59"/>
    </location>
</feature>
<dbReference type="Gene3D" id="1.20.5.100">
    <property type="entry name" value="Cytochrome c1, transmembrane anchor, C-terminal"/>
    <property type="match status" value="1"/>
</dbReference>
<keyword evidence="6" id="KW-0679">Respiratory chain</keyword>
<feature type="binding site" description="covalent" evidence="15">
    <location>
        <position position="227"/>
    </location>
    <ligand>
        <name>heme c</name>
        <dbReference type="ChEBI" id="CHEBI:61717"/>
    </ligand>
</feature>
<evidence type="ECO:0000256" key="16">
    <source>
        <dbReference type="SAM" id="MobiDB-lite"/>
    </source>
</evidence>
<evidence type="ECO:0000256" key="6">
    <source>
        <dbReference type="ARBA" id="ARBA00022660"/>
    </source>
</evidence>
<sequence length="331" mass="36865">MSYYKFCWSSAKAVSKKSRWNSSSSLSTSSGKRIGKKVLRLGGVLTGMIGGCAMVLHFLDESSVKALEGVEIELPSYPWGFHGVLKAFDHSALRRGWLVYRTVCHTCHSLRYVKFLDLVETTHSVEEATATASEFEVEDGPDDEGNMYTRSCKLTDRVPDPYPNEQAARAANSGAYPPDLSNVVFSRYQGIDFLFSLLTGWMEPPAGIQVAEGQYFNVYFPGGFVSMPSMLFSGMLEYDDGTPATESQMAKDVVEFLTWTAAQEHDMRKIMTLKGIGLMLILLVPIAHIYRRYWSHLRSRRIAYVPNYTTGVPRSSKSPAGSKKGDSLPSR</sequence>
<evidence type="ECO:0000256" key="12">
    <source>
        <dbReference type="ARBA" id="ARBA00023004"/>
    </source>
</evidence>
<evidence type="ECO:0000256" key="4">
    <source>
        <dbReference type="ARBA" id="ARBA00022448"/>
    </source>
</evidence>
<evidence type="ECO:0000256" key="1">
    <source>
        <dbReference type="ARBA" id="ARBA00002555"/>
    </source>
</evidence>
<feature type="region of interest" description="Disordered" evidence="16">
    <location>
        <begin position="311"/>
        <end position="331"/>
    </location>
</feature>
<feature type="binding site" description="covalent" evidence="15">
    <location>
        <position position="107"/>
    </location>
    <ligand>
        <name>heme c</name>
        <dbReference type="ChEBI" id="CHEBI:61717"/>
    </ligand>
</feature>
<gene>
    <name evidence="18" type="ORF">WH47_04254</name>
</gene>
<comment type="subcellular location">
    <subcellularLocation>
        <location evidence="2">Mitochondrion inner membrane</location>
    </subcellularLocation>
</comment>
<evidence type="ECO:0000256" key="13">
    <source>
        <dbReference type="ARBA" id="ARBA00023128"/>
    </source>
</evidence>
<comment type="function">
    <text evidence="1">Electron carrier protein. The oxidized form of the cytochrome c heme group can accept an electron from the heme group of the cytochrome c1 subunit of cytochrome reductase. Cytochrome c then transfers this electron to the cytochrome oxidase complex, the final protein carrier in the mitochondrial electron-transport chain.</text>
</comment>
<evidence type="ECO:0000313" key="19">
    <source>
        <dbReference type="Proteomes" id="UP000053825"/>
    </source>
</evidence>
<dbReference type="AlphaFoldDB" id="A0A0L7QVD0"/>
<evidence type="ECO:0000256" key="15">
    <source>
        <dbReference type="PIRSR" id="PIRSR602326-1"/>
    </source>
</evidence>
<dbReference type="GO" id="GO:0020037">
    <property type="term" value="F:heme binding"/>
    <property type="evidence" value="ECO:0007669"/>
    <property type="project" value="InterPro"/>
</dbReference>
<feature type="binding site" description="covalent" evidence="15">
    <location>
        <position position="108"/>
    </location>
    <ligand>
        <name>heme c</name>
        <dbReference type="ChEBI" id="CHEBI:61717"/>
    </ligand>
</feature>
<dbReference type="Gene3D" id="1.10.760.10">
    <property type="entry name" value="Cytochrome c-like domain"/>
    <property type="match status" value="1"/>
</dbReference>
<evidence type="ECO:0000256" key="11">
    <source>
        <dbReference type="ARBA" id="ARBA00022989"/>
    </source>
</evidence>
<dbReference type="Pfam" id="PF02167">
    <property type="entry name" value="Cytochrom_C1"/>
    <property type="match status" value="1"/>
</dbReference>
<dbReference type="OrthoDB" id="5925at2759"/>
<keyword evidence="10" id="KW-0249">Electron transport</keyword>
<proteinExistence type="inferred from homology"/>
<evidence type="ECO:0000256" key="5">
    <source>
        <dbReference type="ARBA" id="ARBA00022617"/>
    </source>
</evidence>